<dbReference type="GO" id="GO:0016491">
    <property type="term" value="F:oxidoreductase activity"/>
    <property type="evidence" value="ECO:0007669"/>
    <property type="project" value="UniProtKB-KW"/>
</dbReference>
<keyword evidence="4" id="KW-0274">FAD</keyword>
<evidence type="ECO:0000256" key="5">
    <source>
        <dbReference type="ARBA" id="ARBA00023002"/>
    </source>
</evidence>
<dbReference type="Pfam" id="PF00441">
    <property type="entry name" value="Acyl-CoA_dh_1"/>
    <property type="match status" value="1"/>
</dbReference>
<dbReference type="SUPFAM" id="SSF47203">
    <property type="entry name" value="Acyl-CoA dehydrogenase C-terminal domain-like"/>
    <property type="match status" value="1"/>
</dbReference>
<dbReference type="InterPro" id="IPR009075">
    <property type="entry name" value="AcylCo_DH/oxidase_C"/>
</dbReference>
<evidence type="ECO:0000313" key="9">
    <source>
        <dbReference type="Proteomes" id="UP001254257"/>
    </source>
</evidence>
<reference evidence="8 9" key="1">
    <citation type="submission" date="2023-09" db="EMBL/GenBank/DDBJ databases">
        <title>Whole genome shotgun sequencing (WGS) of Bosea sp. ZW T0_25, isolated from stored onions (Allium cepa).</title>
        <authorList>
            <person name="Stoll D.A."/>
            <person name="Huch M."/>
        </authorList>
    </citation>
    <scope>NUCLEOTIDE SEQUENCE [LARGE SCALE GENOMIC DNA]</scope>
    <source>
        <strain evidence="8 9">ZW T0_25</strain>
    </source>
</reference>
<evidence type="ECO:0000256" key="2">
    <source>
        <dbReference type="ARBA" id="ARBA00009347"/>
    </source>
</evidence>
<accession>A0ABU3S1B0</accession>
<evidence type="ECO:0000259" key="6">
    <source>
        <dbReference type="Pfam" id="PF00441"/>
    </source>
</evidence>
<dbReference type="Pfam" id="PF02771">
    <property type="entry name" value="Acyl-CoA_dh_N"/>
    <property type="match status" value="1"/>
</dbReference>
<dbReference type="Gene3D" id="1.20.140.10">
    <property type="entry name" value="Butyryl-CoA Dehydrogenase, subunit A, domain 3"/>
    <property type="match status" value="1"/>
</dbReference>
<gene>
    <name evidence="8" type="ORF">RKE40_01555</name>
</gene>
<keyword evidence="3" id="KW-0285">Flavoprotein</keyword>
<evidence type="ECO:0000256" key="1">
    <source>
        <dbReference type="ARBA" id="ARBA00001974"/>
    </source>
</evidence>
<keyword evidence="9" id="KW-1185">Reference proteome</keyword>
<comment type="cofactor">
    <cofactor evidence="1">
        <name>FAD</name>
        <dbReference type="ChEBI" id="CHEBI:57692"/>
    </cofactor>
</comment>
<feature type="domain" description="Acyl-CoA dehydrogenase/oxidase N-terminal" evidence="7">
    <location>
        <begin position="11"/>
        <end position="91"/>
    </location>
</feature>
<feature type="domain" description="Acyl-CoA dehydrogenase/oxidase C-terminal" evidence="6">
    <location>
        <begin position="215"/>
        <end position="335"/>
    </location>
</feature>
<dbReference type="InterPro" id="IPR013786">
    <property type="entry name" value="AcylCoA_DH/ox_N"/>
</dbReference>
<evidence type="ECO:0000256" key="4">
    <source>
        <dbReference type="ARBA" id="ARBA00022827"/>
    </source>
</evidence>
<evidence type="ECO:0000259" key="7">
    <source>
        <dbReference type="Pfam" id="PF02771"/>
    </source>
</evidence>
<proteinExistence type="inferred from homology"/>
<sequence length="366" mass="38647">MTQGVSTAYSDQMLRDAAARTLAEAAPNAALVQDADASTAFAESHWRLAAEMGWTGIMVPESHGGLGLGLAEAADIVEEMGAQLFCGPYALSAVLLAGLAPRFGAVGDALLQELAEGKVRLGLATAEPICDAAERVVLPLIEHAAGASHILRMERGEAGVDFVLYRTAGATSRALQPMDPTTPIASVTLAPDAEMARASCSHSEAERLLLPIHVLTAVELVGIARAAFERAVAHVRQRKQFGEVIGRFQAIKHRLADGFTLLSHARLAVSDAVQRPGDLDAAQIARVIAADAAMKITADCIQLHGGMGFSWETDAHFYLKRARRLHASFGGTAALRKRAGDRFIESLLTPEQAAFSAAGADRSEVV</sequence>
<dbReference type="Gene3D" id="1.10.540.10">
    <property type="entry name" value="Acyl-CoA dehydrogenase/oxidase, N-terminal domain"/>
    <property type="match status" value="1"/>
</dbReference>
<dbReference type="EMBL" id="JAWDID010000002">
    <property type="protein sequence ID" value="MDU0338545.1"/>
    <property type="molecule type" value="Genomic_DNA"/>
</dbReference>
<dbReference type="EC" id="1.-.-.-" evidence="8"/>
<comment type="similarity">
    <text evidence="2">Belongs to the acyl-CoA dehydrogenase family.</text>
</comment>
<protein>
    <submittedName>
        <fullName evidence="8">Acyl-CoA dehydrogenase family protein</fullName>
        <ecNumber evidence="8">1.-.-.-</ecNumber>
    </submittedName>
</protein>
<dbReference type="InterPro" id="IPR036250">
    <property type="entry name" value="AcylCo_DH-like_C"/>
</dbReference>
<comment type="caution">
    <text evidence="8">The sequence shown here is derived from an EMBL/GenBank/DDBJ whole genome shotgun (WGS) entry which is preliminary data.</text>
</comment>
<keyword evidence="5 8" id="KW-0560">Oxidoreductase</keyword>
<dbReference type="Proteomes" id="UP001254257">
    <property type="component" value="Unassembled WGS sequence"/>
</dbReference>
<evidence type="ECO:0000256" key="3">
    <source>
        <dbReference type="ARBA" id="ARBA00022630"/>
    </source>
</evidence>
<dbReference type="RefSeq" id="WP_316016493.1">
    <property type="nucleotide sequence ID" value="NZ_JAWDID010000002.1"/>
</dbReference>
<dbReference type="InterPro" id="IPR009100">
    <property type="entry name" value="AcylCoA_DH/oxidase_NM_dom_sf"/>
</dbReference>
<dbReference type="SUPFAM" id="SSF56645">
    <property type="entry name" value="Acyl-CoA dehydrogenase NM domain-like"/>
    <property type="match status" value="1"/>
</dbReference>
<organism evidence="8 9">
    <name type="scientific">Bosea rubneri</name>
    <dbReference type="NCBI Taxonomy" id="3075434"/>
    <lineage>
        <taxon>Bacteria</taxon>
        <taxon>Pseudomonadati</taxon>
        <taxon>Pseudomonadota</taxon>
        <taxon>Alphaproteobacteria</taxon>
        <taxon>Hyphomicrobiales</taxon>
        <taxon>Boseaceae</taxon>
        <taxon>Bosea</taxon>
    </lineage>
</organism>
<dbReference type="PANTHER" id="PTHR43884:SF20">
    <property type="entry name" value="ACYL-COA DEHYDROGENASE FADE28"/>
    <property type="match status" value="1"/>
</dbReference>
<name>A0ABU3S1B0_9HYPH</name>
<evidence type="ECO:0000313" key="8">
    <source>
        <dbReference type="EMBL" id="MDU0338545.1"/>
    </source>
</evidence>
<dbReference type="InterPro" id="IPR037069">
    <property type="entry name" value="AcylCoA_DH/ox_N_sf"/>
</dbReference>
<dbReference type="PANTHER" id="PTHR43884">
    <property type="entry name" value="ACYL-COA DEHYDROGENASE"/>
    <property type="match status" value="1"/>
</dbReference>